<reference evidence="1 2" key="1">
    <citation type="journal article" date="2016" name="Nat. Commun.">
        <title>Ectomycorrhizal ecology is imprinted in the genome of the dominant symbiotic fungus Cenococcum geophilum.</title>
        <authorList>
            <consortium name="DOE Joint Genome Institute"/>
            <person name="Peter M."/>
            <person name="Kohler A."/>
            <person name="Ohm R.A."/>
            <person name="Kuo A."/>
            <person name="Krutzmann J."/>
            <person name="Morin E."/>
            <person name="Arend M."/>
            <person name="Barry K.W."/>
            <person name="Binder M."/>
            <person name="Choi C."/>
            <person name="Clum A."/>
            <person name="Copeland A."/>
            <person name="Grisel N."/>
            <person name="Haridas S."/>
            <person name="Kipfer T."/>
            <person name="LaButti K."/>
            <person name="Lindquist E."/>
            <person name="Lipzen A."/>
            <person name="Maire R."/>
            <person name="Meier B."/>
            <person name="Mihaltcheva S."/>
            <person name="Molinier V."/>
            <person name="Murat C."/>
            <person name="Poggeler S."/>
            <person name="Quandt C.A."/>
            <person name="Sperisen C."/>
            <person name="Tritt A."/>
            <person name="Tisserant E."/>
            <person name="Crous P.W."/>
            <person name="Henrissat B."/>
            <person name="Nehls U."/>
            <person name="Egli S."/>
            <person name="Spatafora J.W."/>
            <person name="Grigoriev I.V."/>
            <person name="Martin F.M."/>
        </authorList>
    </citation>
    <scope>NUCLEOTIDE SEQUENCE [LARGE SCALE GENOMIC DNA]</scope>
    <source>
        <strain evidence="1 2">CBS 459.81</strain>
    </source>
</reference>
<evidence type="ECO:0000313" key="1">
    <source>
        <dbReference type="EMBL" id="OCK78292.1"/>
    </source>
</evidence>
<proteinExistence type="predicted"/>
<dbReference type="AlphaFoldDB" id="A0A8E2E6J4"/>
<dbReference type="Proteomes" id="UP000250266">
    <property type="component" value="Unassembled WGS sequence"/>
</dbReference>
<protein>
    <submittedName>
        <fullName evidence="1">Uncharacterized protein</fullName>
    </submittedName>
</protein>
<gene>
    <name evidence="1" type="ORF">K432DRAFT_444729</name>
</gene>
<accession>A0A8E2E6J4</accession>
<name>A0A8E2E6J4_9PEZI</name>
<dbReference type="EMBL" id="KV745069">
    <property type="protein sequence ID" value="OCK78292.1"/>
    <property type="molecule type" value="Genomic_DNA"/>
</dbReference>
<keyword evidence="2" id="KW-1185">Reference proteome</keyword>
<organism evidence="1 2">
    <name type="scientific">Lepidopterella palustris CBS 459.81</name>
    <dbReference type="NCBI Taxonomy" id="1314670"/>
    <lineage>
        <taxon>Eukaryota</taxon>
        <taxon>Fungi</taxon>
        <taxon>Dikarya</taxon>
        <taxon>Ascomycota</taxon>
        <taxon>Pezizomycotina</taxon>
        <taxon>Dothideomycetes</taxon>
        <taxon>Pleosporomycetidae</taxon>
        <taxon>Mytilinidiales</taxon>
        <taxon>Argynnaceae</taxon>
        <taxon>Lepidopterella</taxon>
    </lineage>
</organism>
<sequence>MDDKFIPVHFGIAGKCIGKLGPLFQDPFLLDGADALKVDSWRPTVDGKAIRVLNFLRVTFVAPRRHLNLTIVFELDHFEYFEELELADLGAPAGGDCEARKAAFAPVGGELDHKVFRGAGCEAAVTDAGVEAEVVADGCFGMIAPSPPVLLERFAFEPGLLQADVKGLNEAKLPWCQTADAWRGDVVVGSEFVNNGYSNGIEKRLEGNVRRATRCTPQLVAANWLVLVRIVAVIAESKVVNDSADFHWQGGEEQR</sequence>
<evidence type="ECO:0000313" key="2">
    <source>
        <dbReference type="Proteomes" id="UP000250266"/>
    </source>
</evidence>